<dbReference type="AlphaFoldDB" id="A0AA37XE14"/>
<proteinExistence type="predicted"/>
<keyword evidence="2" id="KW-0812">Transmembrane</keyword>
<feature type="region of interest" description="Disordered" evidence="1">
    <location>
        <begin position="85"/>
        <end position="136"/>
    </location>
</feature>
<dbReference type="Proteomes" id="UP001157161">
    <property type="component" value="Unassembled WGS sequence"/>
</dbReference>
<dbReference type="PROSITE" id="PS51178">
    <property type="entry name" value="PASTA"/>
    <property type="match status" value="4"/>
</dbReference>
<dbReference type="Pfam" id="PF03793">
    <property type="entry name" value="PASTA"/>
    <property type="match status" value="4"/>
</dbReference>
<organism evidence="4 5">
    <name type="scientific">Litorihabitans aurantiacus</name>
    <dbReference type="NCBI Taxonomy" id="1930061"/>
    <lineage>
        <taxon>Bacteria</taxon>
        <taxon>Bacillati</taxon>
        <taxon>Actinomycetota</taxon>
        <taxon>Actinomycetes</taxon>
        <taxon>Micrococcales</taxon>
        <taxon>Beutenbergiaceae</taxon>
        <taxon>Litorihabitans</taxon>
    </lineage>
</organism>
<evidence type="ECO:0000256" key="1">
    <source>
        <dbReference type="SAM" id="MobiDB-lite"/>
    </source>
</evidence>
<keyword evidence="5" id="KW-1185">Reference proteome</keyword>
<reference evidence="4" key="2">
    <citation type="submission" date="2023-02" db="EMBL/GenBank/DDBJ databases">
        <authorList>
            <person name="Sun Q."/>
            <person name="Mori K."/>
        </authorList>
    </citation>
    <scope>NUCLEOTIDE SEQUENCE</scope>
    <source>
        <strain evidence="4">NBRC 112290</strain>
    </source>
</reference>
<comment type="caution">
    <text evidence="4">The sequence shown here is derived from an EMBL/GenBank/DDBJ whole genome shotgun (WGS) entry which is preliminary data.</text>
</comment>
<protein>
    <recommendedName>
        <fullName evidence="3">PASTA domain-containing protein</fullName>
    </recommendedName>
</protein>
<keyword evidence="2" id="KW-1133">Transmembrane helix</keyword>
<feature type="domain" description="PASTA" evidence="3">
    <location>
        <begin position="383"/>
        <end position="446"/>
    </location>
</feature>
<accession>A0AA37XE14</accession>
<keyword evidence="2" id="KW-0472">Membrane</keyword>
<feature type="domain" description="PASTA" evidence="3">
    <location>
        <begin position="242"/>
        <end position="310"/>
    </location>
</feature>
<reference evidence="4" key="1">
    <citation type="journal article" date="2014" name="Int. J. Syst. Evol. Microbiol.">
        <title>Complete genome sequence of Corynebacterium casei LMG S-19264T (=DSM 44701T), isolated from a smear-ripened cheese.</title>
        <authorList>
            <consortium name="US DOE Joint Genome Institute (JGI-PGF)"/>
            <person name="Walter F."/>
            <person name="Albersmeier A."/>
            <person name="Kalinowski J."/>
            <person name="Ruckert C."/>
        </authorList>
    </citation>
    <scope>NUCLEOTIDE SEQUENCE</scope>
    <source>
        <strain evidence="4">NBRC 112290</strain>
    </source>
</reference>
<dbReference type="Gene3D" id="3.30.10.20">
    <property type="match status" value="4"/>
</dbReference>
<dbReference type="SMART" id="SM00740">
    <property type="entry name" value="PASTA"/>
    <property type="match status" value="4"/>
</dbReference>
<evidence type="ECO:0000313" key="5">
    <source>
        <dbReference type="Proteomes" id="UP001157161"/>
    </source>
</evidence>
<sequence length="446" mass="46742">MHEDVPPPSDVVPWLPMEVDELVATLTSRDTARRPADAAIALTLVRRTLAGLDSRARSLRADVEGRPELLVPIEALEHELADLDAPQDADASGSPDGDDPALTRALDRGPGTGTIALPVGAVRSPTRPVPDGEATDTVAVPAPRRRRRRGLGWLVVLLVLLLAGGAAAWYFLLGPGSPVTVPDVTGAQRAAAERSLTDLELRVTTSERFDDDAPAGTVLETDPAAGTSLARGSDVAVVVSLGVEMLEVPAFTDLTREEAEAAITEAGLTAAPDVEETEDRTIPEGVVVASDPASGQVVAHDTPVRLTVSTGPRVVRIPENYGGKQAEVVQNDLVNLLDIPLEAITVTEVYSDDVPAGSVVSVTPAGGQEARQGDPAALEVSLGPELFEVPDVQGRQIGEATRILEDAGFTVEENNVLGGFFGTVRQQDVAAGEMRRRGTVITLTVV</sequence>
<feature type="compositionally biased region" description="Low complexity" evidence="1">
    <location>
        <begin position="85"/>
        <end position="95"/>
    </location>
</feature>
<name>A0AA37XE14_9MICO</name>
<feature type="transmembrane region" description="Helical" evidence="2">
    <location>
        <begin position="151"/>
        <end position="172"/>
    </location>
</feature>
<feature type="domain" description="PASTA" evidence="3">
    <location>
        <begin position="311"/>
        <end position="382"/>
    </location>
</feature>
<evidence type="ECO:0000259" key="3">
    <source>
        <dbReference type="PROSITE" id="PS51178"/>
    </source>
</evidence>
<dbReference type="EMBL" id="BSUM01000001">
    <property type="protein sequence ID" value="GMA31473.1"/>
    <property type="molecule type" value="Genomic_DNA"/>
</dbReference>
<feature type="domain" description="PASTA" evidence="3">
    <location>
        <begin position="176"/>
        <end position="241"/>
    </location>
</feature>
<evidence type="ECO:0000256" key="2">
    <source>
        <dbReference type="SAM" id="Phobius"/>
    </source>
</evidence>
<dbReference type="InterPro" id="IPR005543">
    <property type="entry name" value="PASTA_dom"/>
</dbReference>
<dbReference type="CDD" id="cd06577">
    <property type="entry name" value="PASTA_pknB"/>
    <property type="match status" value="4"/>
</dbReference>
<gene>
    <name evidence="4" type="ORF">GCM10025875_14650</name>
</gene>
<evidence type="ECO:0000313" key="4">
    <source>
        <dbReference type="EMBL" id="GMA31473.1"/>
    </source>
</evidence>